<dbReference type="InParanoid" id="A0A665T2G9"/>
<dbReference type="AlphaFoldDB" id="A0A665T2G9"/>
<dbReference type="PROSITE" id="PS50837">
    <property type="entry name" value="NACHT"/>
    <property type="match status" value="1"/>
</dbReference>
<reference evidence="8" key="3">
    <citation type="submission" date="2025-09" db="UniProtKB">
        <authorList>
            <consortium name="Ensembl"/>
        </authorList>
    </citation>
    <scope>IDENTIFICATION</scope>
</reference>
<evidence type="ECO:0000259" key="7">
    <source>
        <dbReference type="PROSITE" id="PS50837"/>
    </source>
</evidence>
<evidence type="ECO:0000256" key="3">
    <source>
        <dbReference type="ARBA" id="ARBA00022614"/>
    </source>
</evidence>
<keyword evidence="4" id="KW-0677">Repeat</keyword>
<dbReference type="Gene3D" id="3.80.10.10">
    <property type="entry name" value="Ribonuclease Inhibitor"/>
    <property type="match status" value="2"/>
</dbReference>
<sequence>DKHHHTDLDSIFMVCKCSSSDYNRHQQRLEFEAALFRPVELYSVTDRKFNAPFCRHKLKSTLKKKFQCVFEGISKAGNPTLLNQIYTEGGTGEVNEEHEVRQIETASRKQDRAETSIRQEDIFKPPPGRDQPIRTVMTKGVAGIGKTVLTQKFTLDWAEDKANQDIEFTFPFTFRELNVLKEKKFSLVELVHLFFTETKEAGMCSFDQFQVVFIFDGLDECRLPLDFHNTEVLTDPTESTSVDVLLTNLIRGKLLPSARLWITTRPAAANQIPPQCVDMVTEVRGFNDPQKEEYFRKRFRHEEQASRIISHIKTSRSLHIMCHIPVFCWITATVLEEVLKTREGGELPKTLTEMYIHFLVVQSKVKKVKYDGGAESDPHWSPETRKMIESLGKVAFEQLQKGNLIFYESDLTECGIDIRAASVYSGVFTQIFKEETGLYQDKVFCFVHLSVQEFLAALHVLLTFINSGVSLMSEKQPTTGNSKQIRTESKATCLYQSAVDEALQSPHGHLDLFLRFLLGLSLQTNQTLLRGLVTQTGSSSETNQETVQYIKKKISENLSPEKSINLFHCLNELNDGSLVEEIQQSLRSGRLSTDKLSPAQWSALVFILLSSEKDLDVFDLKKYSASEEALLSGCNLSDRSCEALSSVLSSQSSSLRDLDLSNNNLQHSGVKLLSVGLKSPHCELKGLRLSSCNLSDRSCEALSSVLSSQSSSLRDLDLSNNNLQDSGVQLLSAQLHSSYLWKSIFLSCEALSSVLSSQSSSLRDLDLSNNNLQDSGVKLLSDTLKRPQCELEALRSAIKFYFFFLFYECSGKIRKKQQPFCCFWHLSQLFMKTNSKTKRKNSCLTQNKIQHKLA</sequence>
<dbReference type="PANTHER" id="PTHR24106">
    <property type="entry name" value="NACHT, LRR AND CARD DOMAINS-CONTAINING"/>
    <property type="match status" value="1"/>
</dbReference>
<reference evidence="8" key="2">
    <citation type="submission" date="2025-08" db="UniProtKB">
        <authorList>
            <consortium name="Ensembl"/>
        </authorList>
    </citation>
    <scope>IDENTIFICATION</scope>
</reference>
<keyword evidence="5" id="KW-0547">Nucleotide-binding</keyword>
<dbReference type="InterPro" id="IPR007111">
    <property type="entry name" value="NACHT_NTPase"/>
</dbReference>
<keyword evidence="6" id="KW-0067">ATP-binding</keyword>
<name>A0A665T2G9_ECHNA</name>
<dbReference type="FunFam" id="3.40.50.300:FF:001524">
    <property type="entry name" value="Si:dkey-126g1.7"/>
    <property type="match status" value="1"/>
</dbReference>
<organism evidence="8 9">
    <name type="scientific">Echeneis naucrates</name>
    <name type="common">Live sharksucker</name>
    <dbReference type="NCBI Taxonomy" id="173247"/>
    <lineage>
        <taxon>Eukaryota</taxon>
        <taxon>Metazoa</taxon>
        <taxon>Chordata</taxon>
        <taxon>Craniata</taxon>
        <taxon>Vertebrata</taxon>
        <taxon>Euteleostomi</taxon>
        <taxon>Actinopterygii</taxon>
        <taxon>Neopterygii</taxon>
        <taxon>Teleostei</taxon>
        <taxon>Neoteleostei</taxon>
        <taxon>Acanthomorphata</taxon>
        <taxon>Carangaria</taxon>
        <taxon>Carangiformes</taxon>
        <taxon>Echeneidae</taxon>
        <taxon>Echeneis</taxon>
    </lineage>
</organism>
<evidence type="ECO:0000256" key="6">
    <source>
        <dbReference type="ARBA" id="ARBA00022840"/>
    </source>
</evidence>
<feature type="domain" description="NACHT" evidence="7">
    <location>
        <begin position="134"/>
        <end position="268"/>
    </location>
</feature>
<dbReference type="Pfam" id="PF17776">
    <property type="entry name" value="NLRC4_HD2"/>
    <property type="match status" value="1"/>
</dbReference>
<keyword evidence="9" id="KW-1185">Reference proteome</keyword>
<dbReference type="InterPro" id="IPR041075">
    <property type="entry name" value="NOD1/2_WH"/>
</dbReference>
<dbReference type="Ensembl" id="ENSENLT00000000537.1">
    <property type="protein sequence ID" value="ENSENLP00000000453.1"/>
    <property type="gene ID" value="ENSENLG00000000336.1"/>
</dbReference>
<evidence type="ECO:0000313" key="8">
    <source>
        <dbReference type="Ensembl" id="ENSENLP00000000453.1"/>
    </source>
</evidence>
<comment type="subcellular location">
    <subcellularLocation>
        <location evidence="1">Cytoplasm</location>
    </subcellularLocation>
</comment>
<evidence type="ECO:0000256" key="4">
    <source>
        <dbReference type="ARBA" id="ARBA00022737"/>
    </source>
</evidence>
<dbReference type="Pfam" id="PF17779">
    <property type="entry name" value="WHD_NOD2"/>
    <property type="match status" value="1"/>
</dbReference>
<dbReference type="InterPro" id="IPR027417">
    <property type="entry name" value="P-loop_NTPase"/>
</dbReference>
<dbReference type="SUPFAM" id="SSF52047">
    <property type="entry name" value="RNI-like"/>
    <property type="match status" value="1"/>
</dbReference>
<dbReference type="SMART" id="SM00368">
    <property type="entry name" value="LRR_RI"/>
    <property type="match status" value="5"/>
</dbReference>
<accession>A0A665T2G9</accession>
<dbReference type="Gene3D" id="3.40.50.300">
    <property type="entry name" value="P-loop containing nucleotide triphosphate hydrolases"/>
    <property type="match status" value="1"/>
</dbReference>
<evidence type="ECO:0000256" key="1">
    <source>
        <dbReference type="ARBA" id="ARBA00004496"/>
    </source>
</evidence>
<dbReference type="InterPro" id="IPR032675">
    <property type="entry name" value="LRR_dom_sf"/>
</dbReference>
<dbReference type="PROSITE" id="PS51450">
    <property type="entry name" value="LRR"/>
    <property type="match status" value="2"/>
</dbReference>
<dbReference type="GO" id="GO:0005737">
    <property type="term" value="C:cytoplasm"/>
    <property type="evidence" value="ECO:0007669"/>
    <property type="project" value="UniProtKB-SubCell"/>
</dbReference>
<evidence type="ECO:0000313" key="9">
    <source>
        <dbReference type="Proteomes" id="UP000472264"/>
    </source>
</evidence>
<protein>
    <recommendedName>
        <fullName evidence="7">NACHT domain-containing protein</fullName>
    </recommendedName>
</protein>
<evidence type="ECO:0000256" key="2">
    <source>
        <dbReference type="ARBA" id="ARBA00022490"/>
    </source>
</evidence>
<keyword evidence="3" id="KW-0433">Leucine-rich repeat</keyword>
<reference evidence="8" key="1">
    <citation type="submission" date="2021-04" db="EMBL/GenBank/DDBJ databases">
        <authorList>
            <consortium name="Wellcome Sanger Institute Data Sharing"/>
        </authorList>
    </citation>
    <scope>NUCLEOTIDE SEQUENCE [LARGE SCALE GENOMIC DNA]</scope>
</reference>
<keyword evidence="2" id="KW-0963">Cytoplasm</keyword>
<dbReference type="Pfam" id="PF13516">
    <property type="entry name" value="LRR_6"/>
    <property type="match status" value="3"/>
</dbReference>
<dbReference type="InterPro" id="IPR001611">
    <property type="entry name" value="Leu-rich_rpt"/>
</dbReference>
<dbReference type="Pfam" id="PF05729">
    <property type="entry name" value="NACHT"/>
    <property type="match status" value="1"/>
</dbReference>
<evidence type="ECO:0000256" key="5">
    <source>
        <dbReference type="ARBA" id="ARBA00022741"/>
    </source>
</evidence>
<dbReference type="Proteomes" id="UP000472264">
    <property type="component" value="Chromosome 2"/>
</dbReference>
<dbReference type="Pfam" id="PF14484">
    <property type="entry name" value="FISNA"/>
    <property type="match status" value="1"/>
</dbReference>
<dbReference type="GO" id="GO:0005524">
    <property type="term" value="F:ATP binding"/>
    <property type="evidence" value="ECO:0007669"/>
    <property type="project" value="UniProtKB-KW"/>
</dbReference>
<dbReference type="InterPro" id="IPR041267">
    <property type="entry name" value="NLRP_HD2"/>
</dbReference>
<dbReference type="SMART" id="SM01288">
    <property type="entry name" value="FISNA"/>
    <property type="match status" value="1"/>
</dbReference>
<proteinExistence type="predicted"/>
<dbReference type="OMA" id="HTERSCE"/>
<dbReference type="InterPro" id="IPR029495">
    <property type="entry name" value="NACHT-assoc"/>
</dbReference>
<dbReference type="InterPro" id="IPR051261">
    <property type="entry name" value="NLR"/>
</dbReference>